<organism evidence="1 2">
    <name type="scientific">Panagrolaimus sp. PS1159</name>
    <dbReference type="NCBI Taxonomy" id="55785"/>
    <lineage>
        <taxon>Eukaryota</taxon>
        <taxon>Metazoa</taxon>
        <taxon>Ecdysozoa</taxon>
        <taxon>Nematoda</taxon>
        <taxon>Chromadorea</taxon>
        <taxon>Rhabditida</taxon>
        <taxon>Tylenchina</taxon>
        <taxon>Panagrolaimomorpha</taxon>
        <taxon>Panagrolaimoidea</taxon>
        <taxon>Panagrolaimidae</taxon>
        <taxon>Panagrolaimus</taxon>
    </lineage>
</organism>
<proteinExistence type="predicted"/>
<evidence type="ECO:0000313" key="1">
    <source>
        <dbReference type="Proteomes" id="UP000887580"/>
    </source>
</evidence>
<evidence type="ECO:0000313" key="2">
    <source>
        <dbReference type="WBParaSite" id="PS1159_v2.g4986.t1"/>
    </source>
</evidence>
<dbReference type="WBParaSite" id="PS1159_v2.g4986.t1">
    <property type="protein sequence ID" value="PS1159_v2.g4986.t1"/>
    <property type="gene ID" value="PS1159_v2.g4986"/>
</dbReference>
<accession>A0AC35GGT5</accession>
<name>A0AC35GGT5_9BILA</name>
<dbReference type="Proteomes" id="UP000887580">
    <property type="component" value="Unplaced"/>
</dbReference>
<protein>
    <submittedName>
        <fullName evidence="2">RNA-dependent RNA polymerase</fullName>
    </submittedName>
</protein>
<sequence length="520" mass="60766">MVELFDVVAAAASNIVPQKRFLRSKTNPQFQIEVGPSVIKHCSCSILKNAFEYNDTPGDIEVDMTPEQLEMFVELHEHFPPTAEIAQRFRLQHVFPMDKLGFGSIINRRTFAPTYIFNEPGNDQDKHGLFEQYLDEQHDLQHIDANMLICFEHDREALNICFPDIVKNWATKKDSDDRPTPNPNRVVDIRISYNAFRRIILSMERGENGEIKVTFTFQLYYPPSIHIYEMSDGESSKTTFRPPLRLLTWNRDQDIQNSVSYGSCVVADCRITDARVLLDCLDRLRKSNNYAIEFRFLHRTDTVNIKDYERNYFANINKLPQKYALLTEEKYFPLVYAIQALITRRGELYDLFFRPEYNKFYQFLDPVIIHFEADLRNHPDLKITKTVFTLETMLVENDKAHDIIDPLEFFLKLYNDPSHRAFADTNDDLSRAGYMKVRKVIVTPTKNLFVNPELIMGNRFLRNNGSEKMIRILFRDDDGSKLSFFNSKYVANRCVKYTLERGLFVAGKKYVFIGSSCSQL</sequence>
<reference evidence="2" key="1">
    <citation type="submission" date="2022-11" db="UniProtKB">
        <authorList>
            <consortium name="WormBaseParasite"/>
        </authorList>
    </citation>
    <scope>IDENTIFICATION</scope>
</reference>